<evidence type="ECO:0000256" key="6">
    <source>
        <dbReference type="ARBA" id="ARBA00022679"/>
    </source>
</evidence>
<evidence type="ECO:0000313" key="17">
    <source>
        <dbReference type="EMBL" id="BBO77351.1"/>
    </source>
</evidence>
<dbReference type="Pfam" id="PF02518">
    <property type="entry name" value="HATPase_c"/>
    <property type="match status" value="1"/>
</dbReference>
<keyword evidence="12" id="KW-0902">Two-component regulatory system</keyword>
<evidence type="ECO:0000256" key="4">
    <source>
        <dbReference type="ARBA" id="ARBA00022475"/>
    </source>
</evidence>
<dbReference type="Pfam" id="PF13426">
    <property type="entry name" value="PAS_9"/>
    <property type="match status" value="1"/>
</dbReference>
<dbReference type="SMART" id="SM00388">
    <property type="entry name" value="HisKA"/>
    <property type="match status" value="1"/>
</dbReference>
<dbReference type="PROSITE" id="PS50109">
    <property type="entry name" value="HIS_KIN"/>
    <property type="match status" value="1"/>
</dbReference>
<dbReference type="PANTHER" id="PTHR43065:SF10">
    <property type="entry name" value="PEROXIDE STRESS-ACTIVATED HISTIDINE KINASE MAK3"/>
    <property type="match status" value="1"/>
</dbReference>
<dbReference type="PRINTS" id="PR00344">
    <property type="entry name" value="BCTRLSENSOR"/>
</dbReference>
<gene>
    <name evidence="17" type="primary">zraS_2</name>
    <name evidence="17" type="ORF">DSCW_47680</name>
</gene>
<dbReference type="InterPro" id="IPR036097">
    <property type="entry name" value="HisK_dim/P_sf"/>
</dbReference>
<dbReference type="SUPFAM" id="SSF55874">
    <property type="entry name" value="ATPase domain of HSP90 chaperone/DNA topoisomerase II/histidine kinase"/>
    <property type="match status" value="1"/>
</dbReference>
<evidence type="ECO:0000256" key="8">
    <source>
        <dbReference type="ARBA" id="ARBA00022741"/>
    </source>
</evidence>
<dbReference type="InterPro" id="IPR005467">
    <property type="entry name" value="His_kinase_dom"/>
</dbReference>
<evidence type="ECO:0000256" key="11">
    <source>
        <dbReference type="ARBA" id="ARBA00022989"/>
    </source>
</evidence>
<accession>A0A5K7ZC88</accession>
<dbReference type="FunFam" id="3.30.565.10:FF:000006">
    <property type="entry name" value="Sensor histidine kinase WalK"/>
    <property type="match status" value="1"/>
</dbReference>
<dbReference type="GO" id="GO:0000155">
    <property type="term" value="F:phosphorelay sensor kinase activity"/>
    <property type="evidence" value="ECO:0007669"/>
    <property type="project" value="InterPro"/>
</dbReference>
<dbReference type="SUPFAM" id="SSF47384">
    <property type="entry name" value="Homodimeric domain of signal transducing histidine kinase"/>
    <property type="match status" value="1"/>
</dbReference>
<dbReference type="InterPro" id="IPR035965">
    <property type="entry name" value="PAS-like_dom_sf"/>
</dbReference>
<evidence type="ECO:0000256" key="5">
    <source>
        <dbReference type="ARBA" id="ARBA00022553"/>
    </source>
</evidence>
<dbReference type="SUPFAM" id="SSF55785">
    <property type="entry name" value="PYP-like sensor domain (PAS domain)"/>
    <property type="match status" value="1"/>
</dbReference>
<evidence type="ECO:0000256" key="12">
    <source>
        <dbReference type="ARBA" id="ARBA00023012"/>
    </source>
</evidence>
<keyword evidence="7 13" id="KW-0812">Transmembrane</keyword>
<dbReference type="OrthoDB" id="9773941at2"/>
<evidence type="ECO:0000256" key="10">
    <source>
        <dbReference type="ARBA" id="ARBA00022840"/>
    </source>
</evidence>
<dbReference type="InterPro" id="IPR003594">
    <property type="entry name" value="HATPase_dom"/>
</dbReference>
<protein>
    <recommendedName>
        <fullName evidence="3">histidine kinase</fullName>
        <ecNumber evidence="3">2.7.13.3</ecNumber>
    </recommendedName>
</protein>
<dbReference type="Gene3D" id="1.10.287.130">
    <property type="match status" value="1"/>
</dbReference>
<dbReference type="CDD" id="cd18774">
    <property type="entry name" value="PDC2_HK_sensor"/>
    <property type="match status" value="1"/>
</dbReference>
<evidence type="ECO:0000256" key="9">
    <source>
        <dbReference type="ARBA" id="ARBA00022777"/>
    </source>
</evidence>
<feature type="domain" description="PAS" evidence="15">
    <location>
        <begin position="239"/>
        <end position="299"/>
    </location>
</feature>
<dbReference type="SUPFAM" id="SSF103190">
    <property type="entry name" value="Sensory domain-like"/>
    <property type="match status" value="1"/>
</dbReference>
<dbReference type="Gene3D" id="3.30.450.20">
    <property type="entry name" value="PAS domain"/>
    <property type="match status" value="1"/>
</dbReference>
<dbReference type="Gene3D" id="3.30.565.10">
    <property type="entry name" value="Histidine kinase-like ATPase, C-terminal domain"/>
    <property type="match status" value="1"/>
</dbReference>
<dbReference type="InterPro" id="IPR003661">
    <property type="entry name" value="HisK_dim/P_dom"/>
</dbReference>
<sequence>MMKDKASYRPFLSGFSPWIVLGALAVLLPVVAMMTIETLNRQKRQSTQLLMEKGAALIRSFEAGTRMGMHGGHGRDFKLQRLLAETAAQPDIAYLLVVRTDGVVIAHSQIDKVGSSYGSDLDLPAIHASAALRSRQGVSEDGSGVFEVFGRFAPLARPPVWMRRSHRMGRGEMITDLPTPPEMVIFVGLRTDSVDAARAADTRHTIVMAAVLLLAGCAGVLLLLLAQNYRSARTSLVRVQAFSDNLVTRMPIGLVALDRDNRVTAVNSVARATLGLDADEAVGQPADRVIPAELLNPLDDTDEPVQREVVCPVADGRQIPLDVNAATLTDDSGERFGRVILFKDLSEIRTLRLELEKNRRLASVGRLAAGVAHEIRNPLSSIKGFATYFKEKYRQEEKDQEIAAIMIQEVDRLNRVVGQLLEFARPLRLVCQSVAVKPLLEDAIQLVAQQSKEANVELIPNLSDATLHATMDADKMRQVVLNLLLNALDAMPEGGTLHVSAAGVGKNGLQLTVADTGKGIDPDDRPHIFEPYFSTKKTGTGLGLAIVHNIVKAHNGEIRVKSRSGEGTTVSITLPENMEA</sequence>
<feature type="domain" description="PAC" evidence="16">
    <location>
        <begin position="303"/>
        <end position="357"/>
    </location>
</feature>
<keyword evidence="11 13" id="KW-1133">Transmembrane helix</keyword>
<dbReference type="SMART" id="SM00387">
    <property type="entry name" value="HATPase_c"/>
    <property type="match status" value="1"/>
</dbReference>
<evidence type="ECO:0000256" key="7">
    <source>
        <dbReference type="ARBA" id="ARBA00022692"/>
    </source>
</evidence>
<keyword evidence="4" id="KW-1003">Cell membrane</keyword>
<dbReference type="Proteomes" id="UP000427769">
    <property type="component" value="Chromosome"/>
</dbReference>
<name>A0A5K7ZC88_9BACT</name>
<dbReference type="GO" id="GO:0005886">
    <property type="term" value="C:plasma membrane"/>
    <property type="evidence" value="ECO:0007669"/>
    <property type="project" value="UniProtKB-SubCell"/>
</dbReference>
<dbReference type="CDD" id="cd00130">
    <property type="entry name" value="PAS"/>
    <property type="match status" value="1"/>
</dbReference>
<keyword evidence="9 17" id="KW-0418">Kinase</keyword>
<comment type="subcellular location">
    <subcellularLocation>
        <location evidence="2">Cell membrane</location>
        <topology evidence="2">Multi-pass membrane protein</topology>
    </subcellularLocation>
</comment>
<evidence type="ECO:0000259" key="15">
    <source>
        <dbReference type="PROSITE" id="PS50112"/>
    </source>
</evidence>
<evidence type="ECO:0000259" key="16">
    <source>
        <dbReference type="PROSITE" id="PS50113"/>
    </source>
</evidence>
<organism evidence="17 18">
    <name type="scientific">Desulfosarcina widdelii</name>
    <dbReference type="NCBI Taxonomy" id="947919"/>
    <lineage>
        <taxon>Bacteria</taxon>
        <taxon>Pseudomonadati</taxon>
        <taxon>Thermodesulfobacteriota</taxon>
        <taxon>Desulfobacteria</taxon>
        <taxon>Desulfobacterales</taxon>
        <taxon>Desulfosarcinaceae</taxon>
        <taxon>Desulfosarcina</taxon>
    </lineage>
</organism>
<keyword evidence="6" id="KW-0808">Transferase</keyword>
<dbReference type="EMBL" id="AP021875">
    <property type="protein sequence ID" value="BBO77351.1"/>
    <property type="molecule type" value="Genomic_DNA"/>
</dbReference>
<comment type="catalytic activity">
    <reaction evidence="1">
        <text>ATP + protein L-histidine = ADP + protein N-phospho-L-histidine.</text>
        <dbReference type="EC" id="2.7.13.3"/>
    </reaction>
</comment>
<reference evidence="17 18" key="1">
    <citation type="submission" date="2019-11" db="EMBL/GenBank/DDBJ databases">
        <title>Comparative genomics of hydrocarbon-degrading Desulfosarcina strains.</title>
        <authorList>
            <person name="Watanabe M."/>
            <person name="Kojima H."/>
            <person name="Fukui M."/>
        </authorList>
    </citation>
    <scope>NUCLEOTIDE SEQUENCE [LARGE SCALE GENOMIC DNA]</scope>
    <source>
        <strain evidence="17 18">PP31</strain>
    </source>
</reference>
<keyword evidence="13" id="KW-0472">Membrane</keyword>
<dbReference type="PROSITE" id="PS50113">
    <property type="entry name" value="PAC"/>
    <property type="match status" value="1"/>
</dbReference>
<feature type="transmembrane region" description="Helical" evidence="13">
    <location>
        <begin position="15"/>
        <end position="36"/>
    </location>
</feature>
<evidence type="ECO:0000256" key="13">
    <source>
        <dbReference type="SAM" id="Phobius"/>
    </source>
</evidence>
<dbReference type="InterPro" id="IPR036890">
    <property type="entry name" value="HATPase_C_sf"/>
</dbReference>
<dbReference type="NCBIfam" id="TIGR00229">
    <property type="entry name" value="sensory_box"/>
    <property type="match status" value="1"/>
</dbReference>
<dbReference type="SMART" id="SM00091">
    <property type="entry name" value="PAS"/>
    <property type="match status" value="1"/>
</dbReference>
<dbReference type="CDD" id="cd00082">
    <property type="entry name" value="HisKA"/>
    <property type="match status" value="1"/>
</dbReference>
<feature type="transmembrane region" description="Helical" evidence="13">
    <location>
        <begin position="206"/>
        <end position="226"/>
    </location>
</feature>
<keyword evidence="5" id="KW-0597">Phosphoprotein</keyword>
<keyword evidence="10" id="KW-0067">ATP-binding</keyword>
<evidence type="ECO:0000256" key="2">
    <source>
        <dbReference type="ARBA" id="ARBA00004651"/>
    </source>
</evidence>
<dbReference type="PROSITE" id="PS50112">
    <property type="entry name" value="PAS"/>
    <property type="match status" value="1"/>
</dbReference>
<dbReference type="InterPro" id="IPR004358">
    <property type="entry name" value="Sig_transdc_His_kin-like_C"/>
</dbReference>
<dbReference type="GO" id="GO:0005524">
    <property type="term" value="F:ATP binding"/>
    <property type="evidence" value="ECO:0007669"/>
    <property type="project" value="UniProtKB-KW"/>
</dbReference>
<evidence type="ECO:0000313" key="18">
    <source>
        <dbReference type="Proteomes" id="UP000427769"/>
    </source>
</evidence>
<dbReference type="InterPro" id="IPR000700">
    <property type="entry name" value="PAS-assoc_C"/>
</dbReference>
<evidence type="ECO:0000256" key="1">
    <source>
        <dbReference type="ARBA" id="ARBA00000085"/>
    </source>
</evidence>
<evidence type="ECO:0000259" key="14">
    <source>
        <dbReference type="PROSITE" id="PS50109"/>
    </source>
</evidence>
<feature type="domain" description="Histidine kinase" evidence="14">
    <location>
        <begin position="370"/>
        <end position="578"/>
    </location>
</feature>
<dbReference type="PANTHER" id="PTHR43065">
    <property type="entry name" value="SENSOR HISTIDINE KINASE"/>
    <property type="match status" value="1"/>
</dbReference>
<dbReference type="Pfam" id="PF00512">
    <property type="entry name" value="HisKA"/>
    <property type="match status" value="1"/>
</dbReference>
<dbReference type="InterPro" id="IPR000014">
    <property type="entry name" value="PAS"/>
</dbReference>
<keyword evidence="18" id="KW-1185">Reference proteome</keyword>
<dbReference type="InterPro" id="IPR029151">
    <property type="entry name" value="Sensor-like_sf"/>
</dbReference>
<proteinExistence type="predicted"/>
<evidence type="ECO:0000256" key="3">
    <source>
        <dbReference type="ARBA" id="ARBA00012438"/>
    </source>
</evidence>
<dbReference type="AlphaFoldDB" id="A0A5K7ZC88"/>
<dbReference type="RefSeq" id="WP_155306108.1">
    <property type="nucleotide sequence ID" value="NZ_AP021875.1"/>
</dbReference>
<dbReference type="KEGG" id="dwd:DSCW_47680"/>
<dbReference type="EC" id="2.7.13.3" evidence="3"/>
<keyword evidence="8" id="KW-0547">Nucleotide-binding</keyword>